<dbReference type="EMBL" id="JASJQH010007529">
    <property type="protein sequence ID" value="KAK9707773.1"/>
    <property type="molecule type" value="Genomic_DNA"/>
</dbReference>
<comment type="caution">
    <text evidence="2">The sequence shown here is derived from an EMBL/GenBank/DDBJ whole genome shotgun (WGS) entry which is preliminary data.</text>
</comment>
<sequence>MPATHNPLSYNTVERPKRVDSLQHRENASVNPSWSNIFSKFIIRRTKKKSSNKKNSYRTSKYEKLEFAEAKAELQKKVNDFEEIVTYGFSLDQTGSRQQTIRFSLTPKKLRHERSDSMKYPELSKSL</sequence>
<accession>A0ABR2VW63</accession>
<evidence type="ECO:0000256" key="1">
    <source>
        <dbReference type="SAM" id="MobiDB-lite"/>
    </source>
</evidence>
<protein>
    <submittedName>
        <fullName evidence="2">Uncharacterized protein</fullName>
    </submittedName>
</protein>
<feature type="region of interest" description="Disordered" evidence="1">
    <location>
        <begin position="1"/>
        <end position="26"/>
    </location>
</feature>
<proteinExistence type="predicted"/>
<dbReference type="Proteomes" id="UP001479436">
    <property type="component" value="Unassembled WGS sequence"/>
</dbReference>
<organism evidence="2 3">
    <name type="scientific">Basidiobolus ranarum</name>
    <dbReference type="NCBI Taxonomy" id="34480"/>
    <lineage>
        <taxon>Eukaryota</taxon>
        <taxon>Fungi</taxon>
        <taxon>Fungi incertae sedis</taxon>
        <taxon>Zoopagomycota</taxon>
        <taxon>Entomophthoromycotina</taxon>
        <taxon>Basidiobolomycetes</taxon>
        <taxon>Basidiobolales</taxon>
        <taxon>Basidiobolaceae</taxon>
        <taxon>Basidiobolus</taxon>
    </lineage>
</organism>
<feature type="region of interest" description="Disordered" evidence="1">
    <location>
        <begin position="95"/>
        <end position="127"/>
    </location>
</feature>
<reference evidence="2 3" key="1">
    <citation type="submission" date="2023-04" db="EMBL/GenBank/DDBJ databases">
        <title>Genome of Basidiobolus ranarum AG-B5.</title>
        <authorList>
            <person name="Stajich J.E."/>
            <person name="Carter-House D."/>
            <person name="Gryganskyi A."/>
        </authorList>
    </citation>
    <scope>NUCLEOTIDE SEQUENCE [LARGE SCALE GENOMIC DNA]</scope>
    <source>
        <strain evidence="2 3">AG-B5</strain>
    </source>
</reference>
<feature type="compositionally biased region" description="Basic and acidic residues" evidence="1">
    <location>
        <begin position="14"/>
        <end position="26"/>
    </location>
</feature>
<keyword evidence="3" id="KW-1185">Reference proteome</keyword>
<name>A0ABR2VW63_9FUNG</name>
<evidence type="ECO:0000313" key="3">
    <source>
        <dbReference type="Proteomes" id="UP001479436"/>
    </source>
</evidence>
<evidence type="ECO:0000313" key="2">
    <source>
        <dbReference type="EMBL" id="KAK9707773.1"/>
    </source>
</evidence>
<gene>
    <name evidence="2" type="ORF">K7432_009983</name>
</gene>
<feature type="compositionally biased region" description="Polar residues" evidence="1">
    <location>
        <begin position="1"/>
        <end position="12"/>
    </location>
</feature>